<dbReference type="InterPro" id="IPR011009">
    <property type="entry name" value="Kinase-like_dom_sf"/>
</dbReference>
<dbReference type="GO" id="GO:0004674">
    <property type="term" value="F:protein serine/threonine kinase activity"/>
    <property type="evidence" value="ECO:0007669"/>
    <property type="project" value="TreeGrafter"/>
</dbReference>
<dbReference type="PANTHER" id="PTHR44329:SF260">
    <property type="entry name" value="PROTEIN KINASE DOMAIN-CONTAINING PROTEIN"/>
    <property type="match status" value="1"/>
</dbReference>
<name>A0A8T0GBT4_CERPU</name>
<dbReference type="Gene3D" id="3.30.200.20">
    <property type="entry name" value="Phosphorylase Kinase, domain 1"/>
    <property type="match status" value="1"/>
</dbReference>
<protein>
    <recommendedName>
        <fullName evidence="2">Protein kinase domain-containing protein</fullName>
    </recommendedName>
</protein>
<keyword evidence="1" id="KW-0067">ATP-binding</keyword>
<dbReference type="GO" id="GO:0005524">
    <property type="term" value="F:ATP binding"/>
    <property type="evidence" value="ECO:0007669"/>
    <property type="project" value="UniProtKB-UniRule"/>
</dbReference>
<feature type="domain" description="Protein kinase" evidence="2">
    <location>
        <begin position="259"/>
        <end position="578"/>
    </location>
</feature>
<organism evidence="3 4">
    <name type="scientific">Ceratodon purpureus</name>
    <name type="common">Fire moss</name>
    <name type="synonym">Dicranum purpureum</name>
    <dbReference type="NCBI Taxonomy" id="3225"/>
    <lineage>
        <taxon>Eukaryota</taxon>
        <taxon>Viridiplantae</taxon>
        <taxon>Streptophyta</taxon>
        <taxon>Embryophyta</taxon>
        <taxon>Bryophyta</taxon>
        <taxon>Bryophytina</taxon>
        <taxon>Bryopsida</taxon>
        <taxon>Dicranidae</taxon>
        <taxon>Pseudoditrichales</taxon>
        <taxon>Ditrichaceae</taxon>
        <taxon>Ceratodon</taxon>
    </lineage>
</organism>
<dbReference type="Gene3D" id="1.10.510.10">
    <property type="entry name" value="Transferase(Phosphotransferase) domain 1"/>
    <property type="match status" value="1"/>
</dbReference>
<dbReference type="InterPro" id="IPR051681">
    <property type="entry name" value="Ser/Thr_Kinases-Pseudokinases"/>
</dbReference>
<dbReference type="EMBL" id="CM026432">
    <property type="protein sequence ID" value="KAG0556641.1"/>
    <property type="molecule type" value="Genomic_DNA"/>
</dbReference>
<sequence>MLQACGSEVSDNRHSEQGHFQRMTRMDQATYLKYSVASIDRAVDLVEGGALEFNENLCMHLTRELSETNSCLLTGWPDVCESRRVTLVQLYYVIKQAEILVQKCCRSPDSLWPETAFILLAIKEDILDLILHLRWWTSILKIVSDSAQSKRNLEYYIKMVDEEIDSLKRIDREFETKLKDLTSSNNELEEAALKDKKLLLSKAEEFQKCYTTSELGTREHRAYLLSIHIHSVLRDEVPTKDFPKLPDEIASKRELNEIKTMKANIGVGVSGGVSQVEWCGYDCALKMVHTYDKGFDNQRETRIVKSLHHPHIVQSFGYWEAEIVDSEVDLYRDPAPPSEDESYVEAGSDLEETYLEDESDSKSYILMERMSSNLGDHIAAAKDGKTSLPFSNSVAIDIMLQVAKAVWHMHSKNVVHNNLKTKNILVRSLPKDELPELSAEGFLQVKVGDFGLAKDKVMSSNQELFSEDSFDFSIMCVEVLSGRSPSGEDLEAIKKRAIRPRIPNTCPDYLKFCITSGLKSNVLDRPNFSDMWRMLRFAKLRSLGLIHENSKLRKQGLINENSNLFSYQIDDTIVARCI</sequence>
<gene>
    <name evidence="3" type="ORF">KC19_11G069000</name>
</gene>
<dbReference type="Proteomes" id="UP000822688">
    <property type="component" value="Chromosome 11"/>
</dbReference>
<dbReference type="SUPFAM" id="SSF56112">
    <property type="entry name" value="Protein kinase-like (PK-like)"/>
    <property type="match status" value="1"/>
</dbReference>
<reference evidence="3 4" key="1">
    <citation type="submission" date="2020-06" db="EMBL/GenBank/DDBJ databases">
        <title>WGS assembly of Ceratodon purpureus strain R40.</title>
        <authorList>
            <person name="Carey S.B."/>
            <person name="Jenkins J."/>
            <person name="Shu S."/>
            <person name="Lovell J.T."/>
            <person name="Sreedasyam A."/>
            <person name="Maumus F."/>
            <person name="Tiley G.P."/>
            <person name="Fernandez-Pozo N."/>
            <person name="Barry K."/>
            <person name="Chen C."/>
            <person name="Wang M."/>
            <person name="Lipzen A."/>
            <person name="Daum C."/>
            <person name="Saski C.A."/>
            <person name="Payton A.C."/>
            <person name="Mcbreen J.C."/>
            <person name="Conrad R.E."/>
            <person name="Kollar L.M."/>
            <person name="Olsson S."/>
            <person name="Huttunen S."/>
            <person name="Landis J.B."/>
            <person name="Wickett N.J."/>
            <person name="Johnson M.G."/>
            <person name="Rensing S.A."/>
            <person name="Grimwood J."/>
            <person name="Schmutz J."/>
            <person name="Mcdaniel S.F."/>
        </authorList>
    </citation>
    <scope>NUCLEOTIDE SEQUENCE [LARGE SCALE GENOMIC DNA]</scope>
    <source>
        <strain evidence="3 4">R40</strain>
    </source>
</reference>
<proteinExistence type="predicted"/>
<keyword evidence="4" id="KW-1185">Reference proteome</keyword>
<dbReference type="AlphaFoldDB" id="A0A8T0GBT4"/>
<evidence type="ECO:0000313" key="3">
    <source>
        <dbReference type="EMBL" id="KAG0556641.1"/>
    </source>
</evidence>
<comment type="caution">
    <text evidence="3">The sequence shown here is derived from an EMBL/GenBank/DDBJ whole genome shotgun (WGS) entry which is preliminary data.</text>
</comment>
<dbReference type="Pfam" id="PF00069">
    <property type="entry name" value="Pkinase"/>
    <property type="match status" value="1"/>
</dbReference>
<dbReference type="InterPro" id="IPR017441">
    <property type="entry name" value="Protein_kinase_ATP_BS"/>
</dbReference>
<dbReference type="PROSITE" id="PS50011">
    <property type="entry name" value="PROTEIN_KINASE_DOM"/>
    <property type="match status" value="1"/>
</dbReference>
<evidence type="ECO:0000259" key="2">
    <source>
        <dbReference type="PROSITE" id="PS50011"/>
    </source>
</evidence>
<evidence type="ECO:0000313" key="4">
    <source>
        <dbReference type="Proteomes" id="UP000822688"/>
    </source>
</evidence>
<keyword evidence="1" id="KW-0547">Nucleotide-binding</keyword>
<dbReference type="PANTHER" id="PTHR44329">
    <property type="entry name" value="SERINE/THREONINE-PROTEIN KINASE TNNI3K-RELATED"/>
    <property type="match status" value="1"/>
</dbReference>
<accession>A0A8T0GBT4</accession>
<evidence type="ECO:0000256" key="1">
    <source>
        <dbReference type="PROSITE-ProRule" id="PRU10141"/>
    </source>
</evidence>
<feature type="binding site" evidence="1">
    <location>
        <position position="286"/>
    </location>
    <ligand>
        <name>ATP</name>
        <dbReference type="ChEBI" id="CHEBI:30616"/>
    </ligand>
</feature>
<dbReference type="InterPro" id="IPR000719">
    <property type="entry name" value="Prot_kinase_dom"/>
</dbReference>
<dbReference type="PROSITE" id="PS00107">
    <property type="entry name" value="PROTEIN_KINASE_ATP"/>
    <property type="match status" value="1"/>
</dbReference>